<reference evidence="1 2" key="1">
    <citation type="submission" date="2024-01" db="EMBL/GenBank/DDBJ databases">
        <title>The genomes of 5 underutilized Papilionoideae crops provide insights into root nodulation and disease resistanc.</title>
        <authorList>
            <person name="Yuan L."/>
        </authorList>
    </citation>
    <scope>NUCLEOTIDE SEQUENCE [LARGE SCALE GENOMIC DNA]</scope>
    <source>
        <strain evidence="1">ZHUSHIDOU_FW_LH</strain>
        <tissue evidence="1">Leaf</tissue>
    </source>
</reference>
<proteinExistence type="predicted"/>
<organism evidence="1 2">
    <name type="scientific">Crotalaria pallida</name>
    <name type="common">Smooth rattlebox</name>
    <name type="synonym">Crotalaria striata</name>
    <dbReference type="NCBI Taxonomy" id="3830"/>
    <lineage>
        <taxon>Eukaryota</taxon>
        <taxon>Viridiplantae</taxon>
        <taxon>Streptophyta</taxon>
        <taxon>Embryophyta</taxon>
        <taxon>Tracheophyta</taxon>
        <taxon>Spermatophyta</taxon>
        <taxon>Magnoliopsida</taxon>
        <taxon>eudicotyledons</taxon>
        <taxon>Gunneridae</taxon>
        <taxon>Pentapetalae</taxon>
        <taxon>rosids</taxon>
        <taxon>fabids</taxon>
        <taxon>Fabales</taxon>
        <taxon>Fabaceae</taxon>
        <taxon>Papilionoideae</taxon>
        <taxon>50 kb inversion clade</taxon>
        <taxon>genistoids sensu lato</taxon>
        <taxon>core genistoids</taxon>
        <taxon>Crotalarieae</taxon>
        <taxon>Crotalaria</taxon>
    </lineage>
</organism>
<protein>
    <submittedName>
        <fullName evidence="1">Uncharacterized protein</fullName>
    </submittedName>
</protein>
<accession>A0AAN9HYG8</accession>
<dbReference type="Proteomes" id="UP001372338">
    <property type="component" value="Unassembled WGS sequence"/>
</dbReference>
<evidence type="ECO:0000313" key="2">
    <source>
        <dbReference type="Proteomes" id="UP001372338"/>
    </source>
</evidence>
<dbReference type="AlphaFoldDB" id="A0AAN9HYG8"/>
<dbReference type="EMBL" id="JAYWIO010000005">
    <property type="protein sequence ID" value="KAK7258414.1"/>
    <property type="molecule type" value="Genomic_DNA"/>
</dbReference>
<name>A0AAN9HYG8_CROPI</name>
<sequence length="117" mass="13168">MKVVASLFDDGGESGVRFTSLREREIVMVSNLVPWTAVARESRVFPNIRGGVANQWLRGRRRAARGERTKTMREVNGKRKKRENYMAYCTIDGVPTDVLISGIPDLNRAVSLDLFAI</sequence>
<keyword evidence="2" id="KW-1185">Reference proteome</keyword>
<comment type="caution">
    <text evidence="1">The sequence shown here is derived from an EMBL/GenBank/DDBJ whole genome shotgun (WGS) entry which is preliminary data.</text>
</comment>
<evidence type="ECO:0000313" key="1">
    <source>
        <dbReference type="EMBL" id="KAK7258414.1"/>
    </source>
</evidence>
<gene>
    <name evidence="1" type="ORF">RIF29_23989</name>
</gene>